<comment type="similarity">
    <text evidence="1 3">Belongs to the VPS16 family.</text>
</comment>
<keyword evidence="3" id="KW-0967">Endosome</keyword>
<evidence type="ECO:0000256" key="1">
    <source>
        <dbReference type="ARBA" id="ARBA00009250"/>
    </source>
</evidence>
<sequence>MCALVTADWSPYARNKYFRKIELYSMVWHREVNLETCSLTVAQNGGPIVILRDRAKLLKMQGPSHQPIVAIYSSSGKLLNSFVWDKGQLVQLGWSSTEDLLCIQEDGKVLIYNMFGVYQHAWDIFLMGKEASGSKIVSATIFPSPGATGLAVITSANEVFVVTNVNENHRRVRQLSKCPSAPTAWTVICEERQTKVIVSKNQNLYTLQSDDSPVLQKIDLGAGSEKYSIVSMAVSPDYQKIALFINNGKLWIKSSDLRSTYRLYDTQQLSEPKQLVWCGSDAVVCYWGSTINVIGCTEDQLSYVYDYPVFLVSEIDCVRVLSAESHHIIQCVPTVVQEIFQINSESPGCFLLEASKQFQKRSHRANEYIHIVKPKISSAVTQCIQAAGHEFNASIQKSLMTAAQFGKCFMTDFDSSEFVKMCRVLRLLNQVRDPQVGIAITYEQYEQLGIDKLIDMLILRRYYYLALEVSKYLRLSSSEGSERILLHWAYYKVKQPVVDKNKVAKEIYDKIGRSAGISYIDIANEAANNMNVQLAIRLLDYEPCATKQVPQLLKLRQENEALVKAIESGNTDLVYTVILRMKANRGLDAFHMEIRNYPMAEALYIKYCKSHNKRALHEIYKQEDDYNNKAACQIKEAYLPGNTKEAGLLEAQENFKKSKSEFAAFAAMMCEEELKLIKHQKQLEDKLKKDFLGLTLNETLEKLLSLKEVKLADNMKSEYKVPDRRYWWLRIAALGKAKDWVGLDKFSKLKSKSPIGYEPFLDVCLEHGNKFEAQKYLPKVRDDEKVKYLVQLDLLDEALLHAIQTKDVDGLEYIASKSLSTRHGEEANRLLAHFGGR</sequence>
<dbReference type="GO" id="GO:0005765">
    <property type="term" value="C:lysosomal membrane"/>
    <property type="evidence" value="ECO:0007669"/>
    <property type="project" value="UniProtKB-SubCell"/>
</dbReference>
<dbReference type="GO" id="GO:0006886">
    <property type="term" value="P:intracellular protein transport"/>
    <property type="evidence" value="ECO:0007669"/>
    <property type="project" value="InterPro"/>
</dbReference>
<dbReference type="Pfam" id="PF04840">
    <property type="entry name" value="Vps16_C"/>
    <property type="match status" value="1"/>
</dbReference>
<protein>
    <recommendedName>
        <fullName evidence="2 3">Vacuolar protein sorting-associated protein 16 homolog</fullName>
    </recommendedName>
</protein>
<dbReference type="GO" id="GO:0042144">
    <property type="term" value="P:vacuole fusion, non-autophagic"/>
    <property type="evidence" value="ECO:0007669"/>
    <property type="project" value="TreeGrafter"/>
</dbReference>
<dbReference type="InterPro" id="IPR006925">
    <property type="entry name" value="Vps16_C"/>
</dbReference>
<dbReference type="GO" id="GO:0033263">
    <property type="term" value="C:CORVET complex"/>
    <property type="evidence" value="ECO:0007669"/>
    <property type="project" value="UniProtKB-UniRule"/>
</dbReference>
<evidence type="ECO:0000256" key="2">
    <source>
        <dbReference type="ARBA" id="ARBA00017947"/>
    </source>
</evidence>
<name>A0A8D8TCD7_9HEMI</name>
<keyword evidence="3" id="KW-0472">Membrane</keyword>
<evidence type="ECO:0000256" key="3">
    <source>
        <dbReference type="PIRNR" id="PIRNR007949"/>
    </source>
</evidence>
<dbReference type="InterPro" id="IPR038132">
    <property type="entry name" value="Vps16_C_sf"/>
</dbReference>
<keyword evidence="3" id="KW-0653">Protein transport</keyword>
<evidence type="ECO:0000259" key="5">
    <source>
        <dbReference type="Pfam" id="PF04841"/>
    </source>
</evidence>
<keyword evidence="3" id="KW-0458">Lysosome</keyword>
<dbReference type="GO" id="GO:0030897">
    <property type="term" value="C:HOPS complex"/>
    <property type="evidence" value="ECO:0007669"/>
    <property type="project" value="UniProtKB-UniRule"/>
</dbReference>
<accession>A0A8D8TCD7</accession>
<dbReference type="AlphaFoldDB" id="A0A8D8TCD7"/>
<evidence type="ECO:0000259" key="4">
    <source>
        <dbReference type="Pfam" id="PF04840"/>
    </source>
</evidence>
<dbReference type="GO" id="GO:0003779">
    <property type="term" value="F:actin binding"/>
    <property type="evidence" value="ECO:0007669"/>
    <property type="project" value="TreeGrafter"/>
</dbReference>
<dbReference type="InterPro" id="IPR006926">
    <property type="entry name" value="Vps16_N"/>
</dbReference>
<dbReference type="PANTHER" id="PTHR12811">
    <property type="entry name" value="VACUOLAR PROTEIN SORTING VPS16"/>
    <property type="match status" value="1"/>
</dbReference>
<comment type="subcellular location">
    <subcellularLocation>
        <location evidence="3">Late endosome membrane</location>
        <topology evidence="3">Peripheral membrane protein</topology>
        <orientation evidence="3">Cytoplasmic side</orientation>
    </subcellularLocation>
    <subcellularLocation>
        <location evidence="3">Lysosome membrane</location>
        <topology evidence="3">Peripheral membrane protein</topology>
        <orientation evidence="3">Cytoplasmic side</orientation>
    </subcellularLocation>
    <text evidence="3">Cytoplasmic, peripheral membrane protein associated with late endosomes/lysosomes.</text>
</comment>
<dbReference type="GO" id="GO:0031902">
    <property type="term" value="C:late endosome membrane"/>
    <property type="evidence" value="ECO:0007669"/>
    <property type="project" value="UniProtKB-SubCell"/>
</dbReference>
<proteinExistence type="inferred from homology"/>
<dbReference type="SUPFAM" id="SSF117289">
    <property type="entry name" value="Nucleoporin domain"/>
    <property type="match status" value="1"/>
</dbReference>
<feature type="domain" description="Vps16 C-terminal" evidence="4">
    <location>
        <begin position="517"/>
        <end position="822"/>
    </location>
</feature>
<feature type="domain" description="Vps16 N-terminal" evidence="5">
    <location>
        <begin position="6"/>
        <end position="419"/>
    </location>
</feature>
<dbReference type="PANTHER" id="PTHR12811:SF0">
    <property type="entry name" value="VACUOLAR PROTEIN SORTING-ASSOCIATED PROTEIN 16 HOMOLOG"/>
    <property type="match status" value="1"/>
</dbReference>
<dbReference type="Gene3D" id="1.10.150.780">
    <property type="entry name" value="Vps16, C-terminal region"/>
    <property type="match status" value="1"/>
</dbReference>
<dbReference type="PIRSF" id="PIRSF007949">
    <property type="entry name" value="VPS16"/>
    <property type="match status" value="1"/>
</dbReference>
<dbReference type="GO" id="GO:0016197">
    <property type="term" value="P:endosomal transport"/>
    <property type="evidence" value="ECO:0007669"/>
    <property type="project" value="TreeGrafter"/>
</dbReference>
<reference evidence="6" key="1">
    <citation type="submission" date="2021-05" db="EMBL/GenBank/DDBJ databases">
        <authorList>
            <person name="Alioto T."/>
            <person name="Alioto T."/>
            <person name="Gomez Garrido J."/>
        </authorList>
    </citation>
    <scope>NUCLEOTIDE SEQUENCE</scope>
</reference>
<dbReference type="EMBL" id="HBUF01264350">
    <property type="protein sequence ID" value="CAG6683744.1"/>
    <property type="molecule type" value="Transcribed_RNA"/>
</dbReference>
<dbReference type="Pfam" id="PF04841">
    <property type="entry name" value="Vps16_N"/>
    <property type="match status" value="1"/>
</dbReference>
<comment type="function">
    <text evidence="3">Plays a role in vesicle-mediated protein trafficking to lysosomal compartments including the endocytic membrane transport and autophagic pathways. Believed to act as a core component of the putative HOPS and CORVET endosomal tethering complexes.</text>
</comment>
<keyword evidence="3" id="KW-0813">Transport</keyword>
<evidence type="ECO:0000313" key="6">
    <source>
        <dbReference type="EMBL" id="CAG6683744.1"/>
    </source>
</evidence>
<dbReference type="InterPro" id="IPR016534">
    <property type="entry name" value="VPS16"/>
</dbReference>
<organism evidence="6">
    <name type="scientific">Cacopsylla melanoneura</name>
    <dbReference type="NCBI Taxonomy" id="428564"/>
    <lineage>
        <taxon>Eukaryota</taxon>
        <taxon>Metazoa</taxon>
        <taxon>Ecdysozoa</taxon>
        <taxon>Arthropoda</taxon>
        <taxon>Hexapoda</taxon>
        <taxon>Insecta</taxon>
        <taxon>Pterygota</taxon>
        <taxon>Neoptera</taxon>
        <taxon>Paraneoptera</taxon>
        <taxon>Hemiptera</taxon>
        <taxon>Sternorrhyncha</taxon>
        <taxon>Psylloidea</taxon>
        <taxon>Psyllidae</taxon>
        <taxon>Psyllinae</taxon>
        <taxon>Cacopsylla</taxon>
    </lineage>
</organism>